<gene>
    <name evidence="7" type="ORF">C3Y92_01230</name>
</gene>
<dbReference type="Proteomes" id="UP000293296">
    <property type="component" value="Chromosome"/>
</dbReference>
<keyword evidence="3 5" id="KW-1133">Transmembrane helix</keyword>
<dbReference type="PANTHER" id="PTHR43229:SF2">
    <property type="entry name" value="NODULATION PROTEIN J"/>
    <property type="match status" value="1"/>
</dbReference>
<evidence type="ECO:0000259" key="6">
    <source>
        <dbReference type="PROSITE" id="PS51012"/>
    </source>
</evidence>
<dbReference type="GO" id="GO:0140359">
    <property type="term" value="F:ABC-type transporter activity"/>
    <property type="evidence" value="ECO:0007669"/>
    <property type="project" value="InterPro"/>
</dbReference>
<dbReference type="AlphaFoldDB" id="A0A4P6HHV7"/>
<evidence type="ECO:0000313" key="7">
    <source>
        <dbReference type="EMBL" id="QAZ65934.1"/>
    </source>
</evidence>
<accession>A0A4P6HHV7</accession>
<keyword evidence="5" id="KW-0813">Transport</keyword>
<dbReference type="PANTHER" id="PTHR43229">
    <property type="entry name" value="NODULATION PROTEIN J"/>
    <property type="match status" value="1"/>
</dbReference>
<dbReference type="RefSeq" id="WP_129348727.1">
    <property type="nucleotide sequence ID" value="NZ_CP026538.1"/>
</dbReference>
<dbReference type="EMBL" id="CP026538">
    <property type="protein sequence ID" value="QAZ65934.1"/>
    <property type="molecule type" value="Genomic_DNA"/>
</dbReference>
<comment type="similarity">
    <text evidence="5">Belongs to the ABC-2 integral membrane protein family.</text>
</comment>
<keyword evidence="2 5" id="KW-0812">Transmembrane</keyword>
<dbReference type="PROSITE" id="PS51012">
    <property type="entry name" value="ABC_TM2"/>
    <property type="match status" value="1"/>
</dbReference>
<feature type="transmembrane region" description="Helical" evidence="5">
    <location>
        <begin position="68"/>
        <end position="91"/>
    </location>
</feature>
<organism evidence="7 8">
    <name type="scientific">Solidesulfovibrio carbinolicus</name>
    <dbReference type="NCBI Taxonomy" id="296842"/>
    <lineage>
        <taxon>Bacteria</taxon>
        <taxon>Pseudomonadati</taxon>
        <taxon>Thermodesulfobacteriota</taxon>
        <taxon>Desulfovibrionia</taxon>
        <taxon>Desulfovibrionales</taxon>
        <taxon>Desulfovibrionaceae</taxon>
        <taxon>Solidesulfovibrio</taxon>
    </lineage>
</organism>
<evidence type="ECO:0000256" key="3">
    <source>
        <dbReference type="ARBA" id="ARBA00022989"/>
    </source>
</evidence>
<dbReference type="InterPro" id="IPR051784">
    <property type="entry name" value="Nod_factor_ABC_transporter"/>
</dbReference>
<reference evidence="7 8" key="1">
    <citation type="submission" date="2018-02" db="EMBL/GenBank/DDBJ databases">
        <title>Genome sequence of Desulfovibrio carbinolicus DSM 3852.</title>
        <authorList>
            <person name="Wilbanks E."/>
            <person name="Skennerton C.T."/>
            <person name="Orphan V.J."/>
        </authorList>
    </citation>
    <scope>NUCLEOTIDE SEQUENCE [LARGE SCALE GENOMIC DNA]</scope>
    <source>
        <strain evidence="7 8">DSM 3852</strain>
    </source>
</reference>
<dbReference type="PIRSF" id="PIRSF006648">
    <property type="entry name" value="DrrB"/>
    <property type="match status" value="1"/>
</dbReference>
<feature type="domain" description="ABC transmembrane type-2" evidence="6">
    <location>
        <begin position="28"/>
        <end position="258"/>
    </location>
</feature>
<name>A0A4P6HHV7_9BACT</name>
<keyword evidence="5" id="KW-1003">Cell membrane</keyword>
<dbReference type="InterPro" id="IPR000412">
    <property type="entry name" value="ABC_2_transport"/>
</dbReference>
<dbReference type="OrthoDB" id="9788252at2"/>
<evidence type="ECO:0000256" key="5">
    <source>
        <dbReference type="RuleBase" id="RU361157"/>
    </source>
</evidence>
<feature type="transmembrane region" description="Helical" evidence="5">
    <location>
        <begin position="25"/>
        <end position="48"/>
    </location>
</feature>
<dbReference type="KEGG" id="dcb:C3Y92_01230"/>
<dbReference type="GO" id="GO:0043190">
    <property type="term" value="C:ATP-binding cassette (ABC) transporter complex"/>
    <property type="evidence" value="ECO:0007669"/>
    <property type="project" value="InterPro"/>
</dbReference>
<dbReference type="InterPro" id="IPR013525">
    <property type="entry name" value="ABC2_TM"/>
</dbReference>
<dbReference type="InterPro" id="IPR047817">
    <property type="entry name" value="ABC2_TM_bact-type"/>
</dbReference>
<evidence type="ECO:0000313" key="8">
    <source>
        <dbReference type="Proteomes" id="UP000293296"/>
    </source>
</evidence>
<dbReference type="PRINTS" id="PR00164">
    <property type="entry name" value="ABC2TRNSPORT"/>
</dbReference>
<feature type="transmembrane region" description="Helical" evidence="5">
    <location>
        <begin position="234"/>
        <end position="255"/>
    </location>
</feature>
<feature type="transmembrane region" description="Helical" evidence="5">
    <location>
        <begin position="112"/>
        <end position="138"/>
    </location>
</feature>
<evidence type="ECO:0000256" key="1">
    <source>
        <dbReference type="ARBA" id="ARBA00004141"/>
    </source>
</evidence>
<keyword evidence="8" id="KW-1185">Reference proteome</keyword>
<feature type="transmembrane region" description="Helical" evidence="5">
    <location>
        <begin position="177"/>
        <end position="198"/>
    </location>
</feature>
<protein>
    <recommendedName>
        <fullName evidence="5">Transport permease protein</fullName>
    </recommendedName>
</protein>
<comment type="subcellular location">
    <subcellularLocation>
        <location evidence="5">Cell membrane</location>
        <topology evidence="5">Multi-pass membrane protein</topology>
    </subcellularLocation>
    <subcellularLocation>
        <location evidence="1">Membrane</location>
        <topology evidence="1">Multi-pass membrane protein</topology>
    </subcellularLocation>
</comment>
<evidence type="ECO:0000256" key="4">
    <source>
        <dbReference type="ARBA" id="ARBA00023136"/>
    </source>
</evidence>
<evidence type="ECO:0000256" key="2">
    <source>
        <dbReference type="ARBA" id="ARBA00022692"/>
    </source>
</evidence>
<dbReference type="Pfam" id="PF01061">
    <property type="entry name" value="ABC2_membrane"/>
    <property type="match status" value="1"/>
</dbReference>
<feature type="transmembrane region" description="Helical" evidence="5">
    <location>
        <begin position="144"/>
        <end position="165"/>
    </location>
</feature>
<sequence>MNADPRFTWLFWTVWRRNLLVYRRIWTVNFLPPMLEPVFYLLAFGLGFSGLVREVHWNGQTLSYTEFFAPSMLAATVMWQAFLETSYASFVRMFYQKTYDALLATPLTVEEIIIAEIVWGATRAVIAAVLMLVVIALLGYVPSLHALAILPIAFLGGLAFGAMGMATTSVTSSIDMFNLPIFLVITPMFLFSGTFFPLTGLPAWASGLAQGLPLYYLAELTRSACLGLLDASSLWHLLALAACAAIFIPLSLAGMRRRLVK</sequence>
<keyword evidence="4 5" id="KW-0472">Membrane</keyword>
<proteinExistence type="inferred from homology"/>